<organism evidence="1 2">
    <name type="scientific">Hibiscus sabdariffa</name>
    <name type="common">roselle</name>
    <dbReference type="NCBI Taxonomy" id="183260"/>
    <lineage>
        <taxon>Eukaryota</taxon>
        <taxon>Viridiplantae</taxon>
        <taxon>Streptophyta</taxon>
        <taxon>Embryophyta</taxon>
        <taxon>Tracheophyta</taxon>
        <taxon>Spermatophyta</taxon>
        <taxon>Magnoliopsida</taxon>
        <taxon>eudicotyledons</taxon>
        <taxon>Gunneridae</taxon>
        <taxon>Pentapetalae</taxon>
        <taxon>rosids</taxon>
        <taxon>malvids</taxon>
        <taxon>Malvales</taxon>
        <taxon>Malvaceae</taxon>
        <taxon>Malvoideae</taxon>
        <taxon>Hibiscus</taxon>
    </lineage>
</organism>
<evidence type="ECO:0000313" key="2">
    <source>
        <dbReference type="Proteomes" id="UP001472677"/>
    </source>
</evidence>
<name>A0ABR1ZID3_9ROSI</name>
<accession>A0ABR1ZID3</accession>
<dbReference type="EMBL" id="JBBPBM010002071">
    <property type="protein sequence ID" value="KAK8480329.1"/>
    <property type="molecule type" value="Genomic_DNA"/>
</dbReference>
<dbReference type="Proteomes" id="UP001472677">
    <property type="component" value="Unassembled WGS sequence"/>
</dbReference>
<reference evidence="1 2" key="1">
    <citation type="journal article" date="2024" name="G3 (Bethesda)">
        <title>Genome assembly of Hibiscus sabdariffa L. provides insights into metabolisms of medicinal natural products.</title>
        <authorList>
            <person name="Kim T."/>
        </authorList>
    </citation>
    <scope>NUCLEOTIDE SEQUENCE [LARGE SCALE GENOMIC DNA]</scope>
    <source>
        <strain evidence="1">TK-2024</strain>
        <tissue evidence="1">Old leaves</tissue>
    </source>
</reference>
<keyword evidence="2" id="KW-1185">Reference proteome</keyword>
<comment type="caution">
    <text evidence="1">The sequence shown here is derived from an EMBL/GenBank/DDBJ whole genome shotgun (WGS) entry which is preliminary data.</text>
</comment>
<sequence length="76" mass="8675">MMVGSKETQELTNVKKYVLAPARYIELLSTLVERNLITSRKPEFHSEPVVARDAKLKRSQHLGRGSNLDECFLTDD</sequence>
<protein>
    <submittedName>
        <fullName evidence="1">Uncharacterized protein</fullName>
    </submittedName>
</protein>
<proteinExistence type="predicted"/>
<gene>
    <name evidence="1" type="ORF">V6N12_065949</name>
</gene>
<evidence type="ECO:0000313" key="1">
    <source>
        <dbReference type="EMBL" id="KAK8480329.1"/>
    </source>
</evidence>